<dbReference type="OrthoDB" id="2961863at2759"/>
<dbReference type="Gene3D" id="3.40.390.10">
    <property type="entry name" value="Collagenase (Catalytic Domain)"/>
    <property type="match status" value="1"/>
</dbReference>
<dbReference type="GO" id="GO:0005576">
    <property type="term" value="C:extracellular region"/>
    <property type="evidence" value="ECO:0007669"/>
    <property type="project" value="UniProtKB-SubCell"/>
</dbReference>
<comment type="caution">
    <text evidence="5">The sequence shown here is derived from an EMBL/GenBank/DDBJ whole genome shotgun (WGS) entry which is preliminary data.</text>
</comment>
<evidence type="ECO:0000256" key="2">
    <source>
        <dbReference type="ARBA" id="ARBA00010421"/>
    </source>
</evidence>
<dbReference type="AlphaFoldDB" id="A0A7C8IUZ9"/>
<keyword evidence="3" id="KW-0964">Secreted</keyword>
<evidence type="ECO:0000256" key="4">
    <source>
        <dbReference type="SAM" id="SignalP"/>
    </source>
</evidence>
<dbReference type="InterPro" id="IPR019026">
    <property type="entry name" value="Peptidase_M64_IgA"/>
</dbReference>
<comment type="similarity">
    <text evidence="2">Belongs to the cerato-platanin family.</text>
</comment>
<gene>
    <name evidence="5" type="ORF">GQX73_g2908</name>
</gene>
<dbReference type="Proteomes" id="UP000481858">
    <property type="component" value="Unassembled WGS sequence"/>
</dbReference>
<dbReference type="InterPro" id="IPR036908">
    <property type="entry name" value="RlpA-like_sf"/>
</dbReference>
<organism evidence="5 6">
    <name type="scientific">Xylaria multiplex</name>
    <dbReference type="NCBI Taxonomy" id="323545"/>
    <lineage>
        <taxon>Eukaryota</taxon>
        <taxon>Fungi</taxon>
        <taxon>Dikarya</taxon>
        <taxon>Ascomycota</taxon>
        <taxon>Pezizomycotina</taxon>
        <taxon>Sordariomycetes</taxon>
        <taxon>Xylariomycetidae</taxon>
        <taxon>Xylariales</taxon>
        <taxon>Xylariaceae</taxon>
        <taxon>Xylaria</taxon>
    </lineage>
</organism>
<proteinExistence type="inferred from homology"/>
<accession>A0A7C8IUZ9</accession>
<dbReference type="Pfam" id="PF09471">
    <property type="entry name" value="Peptidase_M64"/>
    <property type="match status" value="1"/>
</dbReference>
<dbReference type="InterPro" id="IPR024079">
    <property type="entry name" value="MetalloPept_cat_dom_sf"/>
</dbReference>
<feature type="chain" id="PRO_5028947333" evidence="4">
    <location>
        <begin position="19"/>
        <end position="638"/>
    </location>
</feature>
<dbReference type="InParanoid" id="A0A7C8IUZ9"/>
<dbReference type="Gene3D" id="2.40.40.10">
    <property type="entry name" value="RlpA-like domain"/>
    <property type="match status" value="1"/>
</dbReference>
<keyword evidence="4" id="KW-0732">Signal</keyword>
<evidence type="ECO:0000313" key="5">
    <source>
        <dbReference type="EMBL" id="KAF2970623.1"/>
    </source>
</evidence>
<keyword evidence="6" id="KW-1185">Reference proteome</keyword>
<dbReference type="EMBL" id="WUBL01000020">
    <property type="protein sequence ID" value="KAF2970623.1"/>
    <property type="molecule type" value="Genomic_DNA"/>
</dbReference>
<evidence type="ECO:0000313" key="6">
    <source>
        <dbReference type="Proteomes" id="UP000481858"/>
    </source>
</evidence>
<feature type="signal peptide" evidence="4">
    <location>
        <begin position="1"/>
        <end position="18"/>
    </location>
</feature>
<name>A0A7C8IUZ9_9PEZI</name>
<comment type="subcellular location">
    <subcellularLocation>
        <location evidence="1">Secreted</location>
    </subcellularLocation>
</comment>
<evidence type="ECO:0000256" key="1">
    <source>
        <dbReference type="ARBA" id="ARBA00004613"/>
    </source>
</evidence>
<dbReference type="Pfam" id="PF07249">
    <property type="entry name" value="Cerato-platanin"/>
    <property type="match status" value="1"/>
</dbReference>
<reference evidence="5 6" key="1">
    <citation type="submission" date="2019-12" db="EMBL/GenBank/DDBJ databases">
        <title>Draft genome sequence of the ascomycete Xylaria multiplex DSM 110363.</title>
        <authorList>
            <person name="Buettner E."/>
            <person name="Kellner H."/>
        </authorList>
    </citation>
    <scope>NUCLEOTIDE SEQUENCE [LARGE SCALE GENOMIC DNA]</scope>
    <source>
        <strain evidence="5 6">DSM 110363</strain>
    </source>
</reference>
<dbReference type="CDD" id="cd22778">
    <property type="entry name" value="DPBB_CEPL-like"/>
    <property type="match status" value="1"/>
</dbReference>
<dbReference type="GO" id="GO:0008237">
    <property type="term" value="F:metallopeptidase activity"/>
    <property type="evidence" value="ECO:0007669"/>
    <property type="project" value="InterPro"/>
</dbReference>
<dbReference type="InterPro" id="IPR010829">
    <property type="entry name" value="Cerato-platanin"/>
</dbReference>
<dbReference type="SUPFAM" id="SSF50685">
    <property type="entry name" value="Barwin-like endoglucanases"/>
    <property type="match status" value="1"/>
</dbReference>
<evidence type="ECO:0000256" key="3">
    <source>
        <dbReference type="ARBA" id="ARBA00022525"/>
    </source>
</evidence>
<sequence length="638" mass="69557">MQLSNIFSLFTLVAATSAVTVAYDQGYDDAGRSMTAVACSDGVNGLTTRYGWTTQGQIPRFPNIGAAAAVAGWNSAACGTCWKLTWNGRSVNVLAVDHAGAGFNIALSAMNTLTNGQAVALGRVDATATQVANAFLLAAAANTALAQFCEHQWEGRFAGRRADGARARQDVAPPPLDIQPLIINGPSSNRIDLIFFGDGYTEDEKDKFFADAMALAVDVTDGQTFADVVPLMNFWAGFSPSAESGVGVGGKPLDTVYGLYRDGTELRGVYYDKPEVAHAACDSTEACDYPILLGNDPLYGGLGGTFTVVTASPVNGPAVLRHELGHSIIDVGEEYEGGYAYFGVNSAQSPNSVPWKQWYTDPGSEPKIQRTNMPIQAYPWTLLNTTRKWSQKFTSAGTYDTYLLQFSVSGMTASSDLRVEVDGKDVGWEINPELGVDRYIYNMKIDSKLSPGEHELSFTLLNEEIQGTAQLCNLEILEYGVADEEFNFELKYHGIYPTFSDTNKTSYRPTNDFCTMRSIYSPNYCYACLEGLWLALLRPLSLIDNITQTALPDGSTNASLDLLPLAEFRKIPNPHQEAYTILWYGADENVVLEEWTNQTSAVFAPSVTEFGVEVRFSSEQIRVDGRGVLTQKERYVVA</sequence>
<protein>
    <submittedName>
        <fullName evidence="5">Uncharacterized protein</fullName>
    </submittedName>
</protein>